<evidence type="ECO:0000313" key="2">
    <source>
        <dbReference type="Proteomes" id="UP000521872"/>
    </source>
</evidence>
<reference evidence="1 2" key="1">
    <citation type="submission" date="2019-12" db="EMBL/GenBank/DDBJ databases">
        <authorList>
            <person name="Floudas D."/>
            <person name="Bentzer J."/>
            <person name="Ahren D."/>
            <person name="Johansson T."/>
            <person name="Persson P."/>
            <person name="Tunlid A."/>
        </authorList>
    </citation>
    <scope>NUCLEOTIDE SEQUENCE [LARGE SCALE GENOMIC DNA]</scope>
    <source>
        <strain evidence="1 2">CBS 102.39</strain>
    </source>
</reference>
<gene>
    <name evidence="1" type="ORF">D9613_011562</name>
</gene>
<accession>A0A8H4QW66</accession>
<dbReference type="Proteomes" id="UP000521872">
    <property type="component" value="Unassembled WGS sequence"/>
</dbReference>
<dbReference type="AlphaFoldDB" id="A0A8H4QW66"/>
<name>A0A8H4QW66_9AGAR</name>
<organism evidence="1 2">
    <name type="scientific">Agrocybe pediades</name>
    <dbReference type="NCBI Taxonomy" id="84607"/>
    <lineage>
        <taxon>Eukaryota</taxon>
        <taxon>Fungi</taxon>
        <taxon>Dikarya</taxon>
        <taxon>Basidiomycota</taxon>
        <taxon>Agaricomycotina</taxon>
        <taxon>Agaricomycetes</taxon>
        <taxon>Agaricomycetidae</taxon>
        <taxon>Agaricales</taxon>
        <taxon>Agaricineae</taxon>
        <taxon>Strophariaceae</taxon>
        <taxon>Agrocybe</taxon>
    </lineage>
</organism>
<comment type="caution">
    <text evidence="1">The sequence shown here is derived from an EMBL/GenBank/DDBJ whole genome shotgun (WGS) entry which is preliminary data.</text>
</comment>
<evidence type="ECO:0000313" key="1">
    <source>
        <dbReference type="EMBL" id="KAF4618323.1"/>
    </source>
</evidence>
<proteinExistence type="predicted"/>
<dbReference type="EMBL" id="JAACJL010000018">
    <property type="protein sequence ID" value="KAF4618323.1"/>
    <property type="molecule type" value="Genomic_DNA"/>
</dbReference>
<keyword evidence="2" id="KW-1185">Reference proteome</keyword>
<protein>
    <submittedName>
        <fullName evidence="1">Uncharacterized protein</fullName>
    </submittedName>
</protein>
<sequence>MQRSKMSVFQGHCYRNPTDDGLFFDDLRLPGRCMRLRTLQKRRPTDLNGF</sequence>